<protein>
    <submittedName>
        <fullName evidence="2">Uncharacterized protein</fullName>
    </submittedName>
</protein>
<gene>
    <name evidence="2" type="ORF">F5891DRAFT_986545</name>
</gene>
<comment type="caution">
    <text evidence="2">The sequence shown here is derived from an EMBL/GenBank/DDBJ whole genome shotgun (WGS) entry which is preliminary data.</text>
</comment>
<feature type="compositionally biased region" description="Basic and acidic residues" evidence="1">
    <location>
        <begin position="138"/>
        <end position="148"/>
    </location>
</feature>
<evidence type="ECO:0000313" key="3">
    <source>
        <dbReference type="Proteomes" id="UP001195769"/>
    </source>
</evidence>
<keyword evidence="3" id="KW-1185">Reference proteome</keyword>
<proteinExistence type="predicted"/>
<dbReference type="RefSeq" id="XP_041218264.1">
    <property type="nucleotide sequence ID" value="XM_041377788.1"/>
</dbReference>
<reference evidence="2" key="1">
    <citation type="journal article" date="2020" name="New Phytol.">
        <title>Comparative genomics reveals dynamic genome evolution in host specialist ectomycorrhizal fungi.</title>
        <authorList>
            <person name="Lofgren L.A."/>
            <person name="Nguyen N.H."/>
            <person name="Vilgalys R."/>
            <person name="Ruytinx J."/>
            <person name="Liao H.L."/>
            <person name="Branco S."/>
            <person name="Kuo A."/>
            <person name="LaButti K."/>
            <person name="Lipzen A."/>
            <person name="Andreopoulos W."/>
            <person name="Pangilinan J."/>
            <person name="Riley R."/>
            <person name="Hundley H."/>
            <person name="Na H."/>
            <person name="Barry K."/>
            <person name="Grigoriev I.V."/>
            <person name="Stajich J.E."/>
            <person name="Kennedy P.G."/>
        </authorList>
    </citation>
    <scope>NUCLEOTIDE SEQUENCE</scope>
    <source>
        <strain evidence="2">FC203</strain>
    </source>
</reference>
<feature type="compositionally biased region" description="Low complexity" evidence="1">
    <location>
        <begin position="189"/>
        <end position="202"/>
    </location>
</feature>
<organism evidence="2 3">
    <name type="scientific">Suillus fuscotomentosus</name>
    <dbReference type="NCBI Taxonomy" id="1912939"/>
    <lineage>
        <taxon>Eukaryota</taxon>
        <taxon>Fungi</taxon>
        <taxon>Dikarya</taxon>
        <taxon>Basidiomycota</taxon>
        <taxon>Agaricomycotina</taxon>
        <taxon>Agaricomycetes</taxon>
        <taxon>Agaricomycetidae</taxon>
        <taxon>Boletales</taxon>
        <taxon>Suillineae</taxon>
        <taxon>Suillaceae</taxon>
        <taxon>Suillus</taxon>
    </lineage>
</organism>
<sequence>MDIDADIVAHESMVIAETADELEWSMDVDVDIVIFSMDRRQGQSQLYRQQEAQNYEDWVALSNSLRIWLPYNVPGSRSTFLGTQHLDPNKFYANCYSPQEPGPFQPYSDLVTHQAPSANNFSVDRSQSQQLQRQWDAQSHDDDRREALLGRSQSTSGWSPYNISASGSHTSPGTQHLALADPTSFGADSHTSSSSREPGPSKSHSDSVTHQAPSGTPADRVSGVEIDTRLLTVPRLNISLPLHRFNPYRRPGAVQASRDPILLDSNLEMVGPSHSVTVTPPPLPLRRGLYSLPMLLLRSREHFTCFIFNDRDGFLMDADTLKVDLIEWASGEPRVLEVCKIIQTQKFIKDEIRDCLAMCCESLYGIWDALGEMSEQDFIAFIADLLTGEKFLNGPIEVEGVMRNIPFGHVGMRTSVRHLLYSGLRYEQYISPSLNLKPLLTFVSLAIAWVLSQHKSGTFVKIGFCSLSNDDSLGEQPPAAMIDCGVINTIRVGVGLLGVLAQFHFCILRKVVCQTQIRNALANELAVFQVIIIGATKSKTRLSLA</sequence>
<dbReference type="GeneID" id="64672086"/>
<dbReference type="AlphaFoldDB" id="A0AAD4DRN7"/>
<evidence type="ECO:0000256" key="1">
    <source>
        <dbReference type="SAM" id="MobiDB-lite"/>
    </source>
</evidence>
<dbReference type="EMBL" id="JABBWK010000122">
    <property type="protein sequence ID" value="KAG1891788.1"/>
    <property type="molecule type" value="Genomic_DNA"/>
</dbReference>
<name>A0AAD4DRN7_9AGAM</name>
<dbReference type="Proteomes" id="UP001195769">
    <property type="component" value="Unassembled WGS sequence"/>
</dbReference>
<feature type="compositionally biased region" description="Polar residues" evidence="1">
    <location>
        <begin position="121"/>
        <end position="137"/>
    </location>
</feature>
<feature type="compositionally biased region" description="Polar residues" evidence="1">
    <location>
        <begin position="151"/>
        <end position="174"/>
    </location>
</feature>
<accession>A0AAD4DRN7</accession>
<feature type="region of interest" description="Disordered" evidence="1">
    <location>
        <begin position="121"/>
        <end position="223"/>
    </location>
</feature>
<evidence type="ECO:0000313" key="2">
    <source>
        <dbReference type="EMBL" id="KAG1891788.1"/>
    </source>
</evidence>